<dbReference type="RefSeq" id="WP_328709823.1">
    <property type="nucleotide sequence ID" value="NZ_CP108085.1"/>
</dbReference>
<name>A0ABZ1STJ8_9ACTN</name>
<dbReference type="PANTHER" id="PTHR31451:SF39">
    <property type="entry name" value="MANNAN ENDO-1,4-BETA-MANNOSIDASE 1"/>
    <property type="match status" value="1"/>
</dbReference>
<evidence type="ECO:0000256" key="8">
    <source>
        <dbReference type="SAM" id="SignalP"/>
    </source>
</evidence>
<gene>
    <name evidence="10" type="ORF">OG913_04735</name>
</gene>
<dbReference type="PANTHER" id="PTHR31451">
    <property type="match status" value="1"/>
</dbReference>
<comment type="subcellular location">
    <subcellularLocation>
        <location evidence="2">Secreted</location>
    </subcellularLocation>
</comment>
<organism evidence="10 11">
    <name type="scientific">Microbispora hainanensis</name>
    <dbReference type="NCBI Taxonomy" id="568844"/>
    <lineage>
        <taxon>Bacteria</taxon>
        <taxon>Bacillati</taxon>
        <taxon>Actinomycetota</taxon>
        <taxon>Actinomycetes</taxon>
        <taxon>Streptosporangiales</taxon>
        <taxon>Streptosporangiaceae</taxon>
        <taxon>Microbispora</taxon>
    </lineage>
</organism>
<feature type="signal peptide" evidence="8">
    <location>
        <begin position="1"/>
        <end position="33"/>
    </location>
</feature>
<evidence type="ECO:0000256" key="2">
    <source>
        <dbReference type="ARBA" id="ARBA00004613"/>
    </source>
</evidence>
<comment type="catalytic activity">
    <reaction evidence="1">
        <text>Random hydrolysis of (1-&gt;4)-beta-D-mannosidic linkages in mannans, galactomannans and glucomannans.</text>
        <dbReference type="EC" id="3.2.1.78"/>
    </reaction>
</comment>
<keyword evidence="4" id="KW-0964">Secreted</keyword>
<evidence type="ECO:0000256" key="6">
    <source>
        <dbReference type="ARBA" id="ARBA00022801"/>
    </source>
</evidence>
<evidence type="ECO:0000256" key="1">
    <source>
        <dbReference type="ARBA" id="ARBA00001678"/>
    </source>
</evidence>
<evidence type="ECO:0000256" key="7">
    <source>
        <dbReference type="ARBA" id="ARBA00023295"/>
    </source>
</evidence>
<dbReference type="Pfam" id="PF26410">
    <property type="entry name" value="GH5_mannosidase"/>
    <property type="match status" value="1"/>
</dbReference>
<dbReference type="EC" id="3.2.1.78" evidence="3"/>
<dbReference type="InterPro" id="IPR017853">
    <property type="entry name" value="GH"/>
</dbReference>
<dbReference type="InterPro" id="IPR001547">
    <property type="entry name" value="Glyco_hydro_5"/>
</dbReference>
<evidence type="ECO:0000256" key="4">
    <source>
        <dbReference type="ARBA" id="ARBA00022525"/>
    </source>
</evidence>
<dbReference type="Proteomes" id="UP001432011">
    <property type="component" value="Chromosome"/>
</dbReference>
<feature type="chain" id="PRO_5046291251" description="mannan endo-1,4-beta-mannosidase" evidence="8">
    <location>
        <begin position="34"/>
        <end position="309"/>
    </location>
</feature>
<protein>
    <recommendedName>
        <fullName evidence="3">mannan endo-1,4-beta-mannosidase</fullName>
        <ecNumber evidence="3">3.2.1.78</ecNumber>
    </recommendedName>
</protein>
<sequence>MRRGLRPLHLLVSPALALTAGMAAGMVAFSHTAAGAASSGFVQRCGIHFCLDGKMYYFAGANTYDVFTYGGSYGDTETQYMDKARIDAHMAELQADKVSVLRLWMFSHESRHGFEPGKGVYNDQQFALFDYVIESAKAHDIRLIPVFENYWEAYGGIDTRLRWEGLSGGHPGRAVFFDKTKCPGCFTQYKNYVDYALNRTNHYSGSPGARRVPGALGPDGGQERRRRLALPVTHRLALSVSQRVSQRVSVRLAQPVPVATVAVTVSFRRPVRLPVSLSFGPVSLSFGYADVGALHGDVQDQRLGERLHR</sequence>
<evidence type="ECO:0000313" key="11">
    <source>
        <dbReference type="Proteomes" id="UP001432011"/>
    </source>
</evidence>
<keyword evidence="5 8" id="KW-0732">Signal</keyword>
<dbReference type="InterPro" id="IPR045053">
    <property type="entry name" value="MAN-like"/>
</dbReference>
<accession>A0ABZ1STJ8</accession>
<evidence type="ECO:0000313" key="10">
    <source>
        <dbReference type="EMBL" id="WUP76333.1"/>
    </source>
</evidence>
<dbReference type="Gene3D" id="3.20.20.80">
    <property type="entry name" value="Glycosidases"/>
    <property type="match status" value="1"/>
</dbReference>
<keyword evidence="6" id="KW-0378">Hydrolase</keyword>
<keyword evidence="11" id="KW-1185">Reference proteome</keyword>
<dbReference type="EMBL" id="CP108085">
    <property type="protein sequence ID" value="WUP76333.1"/>
    <property type="molecule type" value="Genomic_DNA"/>
</dbReference>
<evidence type="ECO:0000259" key="9">
    <source>
        <dbReference type="Pfam" id="PF26410"/>
    </source>
</evidence>
<dbReference type="SUPFAM" id="SSF51445">
    <property type="entry name" value="(Trans)glycosidases"/>
    <property type="match status" value="1"/>
</dbReference>
<reference evidence="10" key="1">
    <citation type="submission" date="2022-10" db="EMBL/GenBank/DDBJ databases">
        <title>The complete genomes of actinobacterial strains from the NBC collection.</title>
        <authorList>
            <person name="Joergensen T.S."/>
            <person name="Alvarez Arevalo M."/>
            <person name="Sterndorff E.B."/>
            <person name="Faurdal D."/>
            <person name="Vuksanovic O."/>
            <person name="Mourched A.-S."/>
            <person name="Charusanti P."/>
            <person name="Shaw S."/>
            <person name="Blin K."/>
            <person name="Weber T."/>
        </authorList>
    </citation>
    <scope>NUCLEOTIDE SEQUENCE</scope>
    <source>
        <strain evidence="10">NBC_00254</strain>
    </source>
</reference>
<keyword evidence="7" id="KW-0326">Glycosidase</keyword>
<proteinExistence type="predicted"/>
<evidence type="ECO:0000256" key="5">
    <source>
        <dbReference type="ARBA" id="ARBA00022729"/>
    </source>
</evidence>
<feature type="domain" description="Glycoside hydrolase family 5" evidence="9">
    <location>
        <begin position="40"/>
        <end position="204"/>
    </location>
</feature>
<evidence type="ECO:0000256" key="3">
    <source>
        <dbReference type="ARBA" id="ARBA00012706"/>
    </source>
</evidence>